<protein>
    <submittedName>
        <fullName evidence="1">Uncharacterized protein</fullName>
    </submittedName>
</protein>
<keyword evidence="2" id="KW-1185">Reference proteome</keyword>
<evidence type="ECO:0000313" key="2">
    <source>
        <dbReference type="Proteomes" id="UP001054837"/>
    </source>
</evidence>
<dbReference type="AlphaFoldDB" id="A0AAV4R5Z6"/>
<organism evidence="1 2">
    <name type="scientific">Caerostris darwini</name>
    <dbReference type="NCBI Taxonomy" id="1538125"/>
    <lineage>
        <taxon>Eukaryota</taxon>
        <taxon>Metazoa</taxon>
        <taxon>Ecdysozoa</taxon>
        <taxon>Arthropoda</taxon>
        <taxon>Chelicerata</taxon>
        <taxon>Arachnida</taxon>
        <taxon>Araneae</taxon>
        <taxon>Araneomorphae</taxon>
        <taxon>Entelegynae</taxon>
        <taxon>Araneoidea</taxon>
        <taxon>Araneidae</taxon>
        <taxon>Caerostris</taxon>
    </lineage>
</organism>
<name>A0AAV4R5Z6_9ARAC</name>
<sequence length="100" mass="11230">MILGSLHRLRNFQNSGKSRCPGVYLVGISAGDSSNAQPQIALNDSQLGRLRLTVIEQHGCKKQDRDSIPVNQIFLINPPGRQSYHFIFIVNRIVIVYDKP</sequence>
<dbReference type="Proteomes" id="UP001054837">
    <property type="component" value="Unassembled WGS sequence"/>
</dbReference>
<reference evidence="1 2" key="1">
    <citation type="submission" date="2021-06" db="EMBL/GenBank/DDBJ databases">
        <title>Caerostris darwini draft genome.</title>
        <authorList>
            <person name="Kono N."/>
            <person name="Arakawa K."/>
        </authorList>
    </citation>
    <scope>NUCLEOTIDE SEQUENCE [LARGE SCALE GENOMIC DNA]</scope>
</reference>
<accession>A0AAV4R5Z6</accession>
<gene>
    <name evidence="1" type="primary">AVEN_242000_1</name>
    <name evidence="1" type="ORF">CDAR_1531</name>
</gene>
<evidence type="ECO:0000313" key="1">
    <source>
        <dbReference type="EMBL" id="GIY17368.1"/>
    </source>
</evidence>
<proteinExistence type="predicted"/>
<comment type="caution">
    <text evidence="1">The sequence shown here is derived from an EMBL/GenBank/DDBJ whole genome shotgun (WGS) entry which is preliminary data.</text>
</comment>
<dbReference type="EMBL" id="BPLQ01005803">
    <property type="protein sequence ID" value="GIY17368.1"/>
    <property type="molecule type" value="Genomic_DNA"/>
</dbReference>